<dbReference type="RefSeq" id="WP_167490667.1">
    <property type="nucleotide sequence ID" value="NZ_CP046173.1"/>
</dbReference>
<accession>A0A6G9ZCJ0</accession>
<organism evidence="1 2">
    <name type="scientific">Nocardia terpenica</name>
    <dbReference type="NCBI Taxonomy" id="455432"/>
    <lineage>
        <taxon>Bacteria</taxon>
        <taxon>Bacillati</taxon>
        <taxon>Actinomycetota</taxon>
        <taxon>Actinomycetes</taxon>
        <taxon>Mycobacteriales</taxon>
        <taxon>Nocardiaceae</taxon>
        <taxon>Nocardia</taxon>
    </lineage>
</organism>
<evidence type="ECO:0000313" key="1">
    <source>
        <dbReference type="EMBL" id="QIS23325.1"/>
    </source>
</evidence>
<proteinExistence type="predicted"/>
<gene>
    <name evidence="1" type="ORF">F6W96_38315</name>
</gene>
<reference evidence="1 2" key="1">
    <citation type="journal article" date="2019" name="ACS Chem. Biol.">
        <title>Identification and Mobilization of a Cryptic Antibiotic Biosynthesis Gene Locus from a Human-Pathogenic Nocardia Isolate.</title>
        <authorList>
            <person name="Herisse M."/>
            <person name="Ishida K."/>
            <person name="Porter J.L."/>
            <person name="Howden B."/>
            <person name="Hertweck C."/>
            <person name="Stinear T.P."/>
            <person name="Pidot S.J."/>
        </authorList>
    </citation>
    <scope>NUCLEOTIDE SEQUENCE [LARGE SCALE GENOMIC DNA]</scope>
    <source>
        <strain evidence="1 2">AUSMDU00012715</strain>
    </source>
</reference>
<dbReference type="Proteomes" id="UP000500953">
    <property type="component" value="Chromosome"/>
</dbReference>
<evidence type="ECO:0000313" key="2">
    <source>
        <dbReference type="Proteomes" id="UP000500953"/>
    </source>
</evidence>
<dbReference type="AlphaFoldDB" id="A0A6G9ZCJ0"/>
<dbReference type="EMBL" id="CP046173">
    <property type="protein sequence ID" value="QIS23325.1"/>
    <property type="molecule type" value="Genomic_DNA"/>
</dbReference>
<protein>
    <submittedName>
        <fullName evidence="1">Uncharacterized protein</fullName>
    </submittedName>
</protein>
<sequence>MAERQEDRDQQDLKWRAWLERMDEQLKRFLGETVPDMPDNPWTAEGLRRAEEAALRFFADMDSVDLPENSDRADQFHRFIGEVFRRNFEGEWYNVHDYDDPKNPRGFGPVILDPFSAEYLTIFSLLTSAMHRRTGNEWSEIFRNVSEEYDAWCAAGRPSRVEWANIRDAEWL</sequence>
<name>A0A6G9ZCJ0_9NOCA</name>